<sequence length="88" mass="9870">MKCLTRNRFPMIISSLSMCMIRVRVLVFIYEYEYSHVAANSGVHIMVQLEEKIGCVPLLAISQLIRGEVAVWCAPISPRKSVCLSVVA</sequence>
<reference evidence="1 2" key="1">
    <citation type="journal article" date="2013" name="Genome Biol.">
        <title>Draft genome of the mountain pine beetle, Dendroctonus ponderosae Hopkins, a major forest pest.</title>
        <authorList>
            <person name="Keeling C.I."/>
            <person name="Yuen M.M."/>
            <person name="Liao N.Y."/>
            <person name="Docking T.R."/>
            <person name="Chan S.K."/>
            <person name="Taylor G.A."/>
            <person name="Palmquist D.L."/>
            <person name="Jackman S.D."/>
            <person name="Nguyen A."/>
            <person name="Li M."/>
            <person name="Henderson H."/>
            <person name="Janes J.K."/>
            <person name="Zhao Y."/>
            <person name="Pandoh P."/>
            <person name="Moore R."/>
            <person name="Sperling F.A."/>
            <person name="Huber D.P."/>
            <person name="Birol I."/>
            <person name="Jones S.J."/>
            <person name="Bohlmann J."/>
        </authorList>
    </citation>
    <scope>NUCLEOTIDE SEQUENCE</scope>
</reference>
<proteinExistence type="predicted"/>
<accession>U4U2K9</accession>
<dbReference type="AlphaFoldDB" id="U4U2K9"/>
<dbReference type="EMBL" id="KB631929">
    <property type="protein sequence ID" value="ERL87297.1"/>
    <property type="molecule type" value="Genomic_DNA"/>
</dbReference>
<protein>
    <submittedName>
        <fullName evidence="1">Uncharacterized protein</fullName>
    </submittedName>
</protein>
<name>U4U2K9_DENPD</name>
<gene>
    <name evidence="1" type="ORF">D910_04692</name>
</gene>
<organism evidence="1 2">
    <name type="scientific">Dendroctonus ponderosae</name>
    <name type="common">Mountain pine beetle</name>
    <dbReference type="NCBI Taxonomy" id="77166"/>
    <lineage>
        <taxon>Eukaryota</taxon>
        <taxon>Metazoa</taxon>
        <taxon>Ecdysozoa</taxon>
        <taxon>Arthropoda</taxon>
        <taxon>Hexapoda</taxon>
        <taxon>Insecta</taxon>
        <taxon>Pterygota</taxon>
        <taxon>Neoptera</taxon>
        <taxon>Endopterygota</taxon>
        <taxon>Coleoptera</taxon>
        <taxon>Polyphaga</taxon>
        <taxon>Cucujiformia</taxon>
        <taxon>Curculionidae</taxon>
        <taxon>Scolytinae</taxon>
        <taxon>Dendroctonus</taxon>
    </lineage>
</organism>
<dbReference type="Proteomes" id="UP000030742">
    <property type="component" value="Unassembled WGS sequence"/>
</dbReference>
<evidence type="ECO:0000313" key="2">
    <source>
        <dbReference type="Proteomes" id="UP000030742"/>
    </source>
</evidence>
<evidence type="ECO:0000313" key="1">
    <source>
        <dbReference type="EMBL" id="ERL87297.1"/>
    </source>
</evidence>